<evidence type="ECO:0000313" key="5">
    <source>
        <dbReference type="Proteomes" id="UP000091929"/>
    </source>
</evidence>
<comment type="caution">
    <text evidence="3">The sequence shown here is derived from an EMBL/GenBank/DDBJ whole genome shotgun (WGS) entry which is preliminary data.</text>
</comment>
<evidence type="ECO:0000313" key="4">
    <source>
        <dbReference type="EMBL" id="KYC46937.1"/>
    </source>
</evidence>
<gene>
    <name evidence="3" type="primary">treT_2</name>
    <name evidence="3" type="ORF">APG10_01044</name>
    <name evidence="4" type="ORF">APG11_01572</name>
</gene>
<keyword evidence="3" id="KW-0328">Glycosyltransferase</keyword>
<feature type="domain" description="Glycosyl transferase family 1" evidence="1">
    <location>
        <begin position="191"/>
        <end position="346"/>
    </location>
</feature>
<dbReference type="Proteomes" id="UP000091929">
    <property type="component" value="Unassembled WGS sequence"/>
</dbReference>
<organism evidence="3 6">
    <name type="scientific">Candidatus Methanofastidiosum methylothiophilum</name>
    <dbReference type="NCBI Taxonomy" id="1705564"/>
    <lineage>
        <taxon>Archaea</taxon>
        <taxon>Methanobacteriati</taxon>
        <taxon>Methanobacteriota</taxon>
        <taxon>Stenosarchaea group</taxon>
        <taxon>Candidatus Methanofastidiosia</taxon>
        <taxon>Candidatus Methanofastidiosales</taxon>
        <taxon>Candidatus Methanofastidiosaceae</taxon>
        <taxon>Candidatus Methanofastidiosum</taxon>
    </lineage>
</organism>
<dbReference type="CDD" id="cd03801">
    <property type="entry name" value="GT4_PimA-like"/>
    <property type="match status" value="1"/>
</dbReference>
<evidence type="ECO:0000313" key="3">
    <source>
        <dbReference type="EMBL" id="KYC45237.1"/>
    </source>
</evidence>
<dbReference type="Proteomes" id="UP000092401">
    <property type="component" value="Unassembled WGS sequence"/>
</dbReference>
<dbReference type="EMBL" id="LNGE01000025">
    <property type="protein sequence ID" value="KYC45237.1"/>
    <property type="molecule type" value="Genomic_DNA"/>
</dbReference>
<dbReference type="GO" id="GO:0102986">
    <property type="term" value="F:trehalose synthase activity"/>
    <property type="evidence" value="ECO:0007669"/>
    <property type="project" value="UniProtKB-EC"/>
</dbReference>
<dbReference type="Gene3D" id="3.40.50.2000">
    <property type="entry name" value="Glycogen Phosphorylase B"/>
    <property type="match status" value="2"/>
</dbReference>
<evidence type="ECO:0000259" key="2">
    <source>
        <dbReference type="Pfam" id="PF13439"/>
    </source>
</evidence>
<evidence type="ECO:0000313" key="6">
    <source>
        <dbReference type="Proteomes" id="UP000092401"/>
    </source>
</evidence>
<dbReference type="InterPro" id="IPR028098">
    <property type="entry name" value="Glyco_trans_4-like_N"/>
</dbReference>
<dbReference type="SUPFAM" id="SSF53756">
    <property type="entry name" value="UDP-Glycosyltransferase/glycogen phosphorylase"/>
    <property type="match status" value="1"/>
</dbReference>
<protein>
    <submittedName>
        <fullName evidence="3">Trehalose synthase</fullName>
        <ecNumber evidence="3">2.4.1.245</ecNumber>
    </submittedName>
</protein>
<feature type="domain" description="Glycosyltransferase subfamily 4-like N-terminal" evidence="2">
    <location>
        <begin position="17"/>
        <end position="184"/>
    </location>
</feature>
<accession>A0A150IPP4</accession>
<dbReference type="AlphaFoldDB" id="A0A150IJU9"/>
<dbReference type="EC" id="2.4.1.245" evidence="3"/>
<dbReference type="Pfam" id="PF00534">
    <property type="entry name" value="Glycos_transf_1"/>
    <property type="match status" value="1"/>
</dbReference>
<keyword evidence="3" id="KW-0808">Transferase</keyword>
<sequence length="384" mass="43698">MKLLTAYNYDPSNMRAGGGITYVHNLLTHMLDEGIEITLMGVKLSEEQSFEHENFEFIPVQEGTDKFWKFLLNLRKTVINLDRSDFDLVHTHNPLAMHPFIKKYPNTPKVVTLHGMPLDWVKVNYKSAYSPVSLVYKKIEKNIIENVDKITTAGPYTRMRLTKRYPELNLNDKIVSIPSGVDLNKFKPLNKEKLKKELNLDKYGEIIIFVGRLAEIKNLNLLIKSYLLFKNKFKNSTLIIVGRGEKVDEIKKFTKKLGLDSVVFTGSLESDMVVKYMNCADLLALTSIFEASPTVVKEALSCGVPIVSTNVGDVKHIITDPYLGEVVNSHNEKDFSDALIKMENLVKESPDEVRATCRKVACEKFSFENIASEFISLYKDLCTK</sequence>
<dbReference type="EMBL" id="LNGF01000039">
    <property type="protein sequence ID" value="KYC46937.1"/>
    <property type="molecule type" value="Genomic_DNA"/>
</dbReference>
<name>A0A150IJU9_9EURY</name>
<dbReference type="InterPro" id="IPR050194">
    <property type="entry name" value="Glycosyltransferase_grp1"/>
</dbReference>
<dbReference type="InterPro" id="IPR001296">
    <property type="entry name" value="Glyco_trans_1"/>
</dbReference>
<reference evidence="5 6" key="1">
    <citation type="journal article" date="2016" name="ISME J.">
        <title>Chasing the elusive Euryarchaeota class WSA2: genomes reveal a uniquely fastidious methyl-reducing methanogen.</title>
        <authorList>
            <person name="Nobu M.K."/>
            <person name="Narihiro T."/>
            <person name="Kuroda K."/>
            <person name="Mei R."/>
            <person name="Liu W.T."/>
        </authorList>
    </citation>
    <scope>NUCLEOTIDE SEQUENCE [LARGE SCALE GENOMIC DNA]</scope>
    <source>
        <strain evidence="3">B03fssc0709_Meth_Bin005</strain>
        <strain evidence="4">B15fssc0709_Meth_Bin003</strain>
    </source>
</reference>
<evidence type="ECO:0000259" key="1">
    <source>
        <dbReference type="Pfam" id="PF00534"/>
    </source>
</evidence>
<dbReference type="PANTHER" id="PTHR45947:SF3">
    <property type="entry name" value="SULFOQUINOVOSYL TRANSFERASE SQD2"/>
    <property type="match status" value="1"/>
</dbReference>
<dbReference type="Pfam" id="PF13439">
    <property type="entry name" value="Glyco_transf_4"/>
    <property type="match status" value="1"/>
</dbReference>
<dbReference type="PANTHER" id="PTHR45947">
    <property type="entry name" value="SULFOQUINOVOSYL TRANSFERASE SQD2"/>
    <property type="match status" value="1"/>
</dbReference>
<proteinExistence type="predicted"/>
<accession>A0A150IJU9</accession>